<accession>A0AAD5U9A9</accession>
<evidence type="ECO:0000313" key="4">
    <source>
        <dbReference type="EMBL" id="KAJ3251350.1"/>
    </source>
</evidence>
<dbReference type="PROSITE" id="PS00678">
    <property type="entry name" value="WD_REPEATS_1"/>
    <property type="match status" value="1"/>
</dbReference>
<dbReference type="InterPro" id="IPR001680">
    <property type="entry name" value="WD40_rpt"/>
</dbReference>
<sequence length="168" mass="18149">MIVKKNKQELMAPLTSFDWSEADPNQCVTSSLDTTCTIWDMNTQQAKTQLIAHDSEVLDVAFSQGVNVFSSVGADGSVRMFDQRVPAVPVLELQAHTNHVSGISWAPHSSVHLASCGDDGQTLVWDISKSIPVKQHVCDKPVNNLSWNSADTSLIGISTGCDIQALAI</sequence>
<evidence type="ECO:0000256" key="2">
    <source>
        <dbReference type="ARBA" id="ARBA00022737"/>
    </source>
</evidence>
<dbReference type="SMART" id="SM00320">
    <property type="entry name" value="WD40"/>
    <property type="match status" value="3"/>
</dbReference>
<organism evidence="4 5">
    <name type="scientific">Boothiomyces macroporosus</name>
    <dbReference type="NCBI Taxonomy" id="261099"/>
    <lineage>
        <taxon>Eukaryota</taxon>
        <taxon>Fungi</taxon>
        <taxon>Fungi incertae sedis</taxon>
        <taxon>Chytridiomycota</taxon>
        <taxon>Chytridiomycota incertae sedis</taxon>
        <taxon>Chytridiomycetes</taxon>
        <taxon>Rhizophydiales</taxon>
        <taxon>Terramycetaceae</taxon>
        <taxon>Boothiomyces</taxon>
    </lineage>
</organism>
<feature type="repeat" description="WD" evidence="3">
    <location>
        <begin position="93"/>
        <end position="135"/>
    </location>
</feature>
<dbReference type="PANTHER" id="PTHR19919">
    <property type="entry name" value="WD REPEAT CONTAINING PROTEIN"/>
    <property type="match status" value="1"/>
</dbReference>
<keyword evidence="5" id="KW-1185">Reference proteome</keyword>
<reference evidence="4" key="1">
    <citation type="submission" date="2020-05" db="EMBL/GenBank/DDBJ databases">
        <title>Phylogenomic resolution of chytrid fungi.</title>
        <authorList>
            <person name="Stajich J.E."/>
            <person name="Amses K."/>
            <person name="Simmons R."/>
            <person name="Seto K."/>
            <person name="Myers J."/>
            <person name="Bonds A."/>
            <person name="Quandt C.A."/>
            <person name="Barry K."/>
            <person name="Liu P."/>
            <person name="Grigoriev I."/>
            <person name="Longcore J.E."/>
            <person name="James T.Y."/>
        </authorList>
    </citation>
    <scope>NUCLEOTIDE SEQUENCE</scope>
    <source>
        <strain evidence="4">PLAUS21</strain>
    </source>
</reference>
<name>A0AAD5U9A9_9FUNG</name>
<keyword evidence="2" id="KW-0677">Repeat</keyword>
<dbReference type="PROSITE" id="PS50294">
    <property type="entry name" value="WD_REPEATS_REGION"/>
    <property type="match status" value="1"/>
</dbReference>
<comment type="caution">
    <text evidence="4">The sequence shown here is derived from an EMBL/GenBank/DDBJ whole genome shotgun (WGS) entry which is preliminary data.</text>
</comment>
<evidence type="ECO:0000313" key="5">
    <source>
        <dbReference type="Proteomes" id="UP001210925"/>
    </source>
</evidence>
<dbReference type="InterPro" id="IPR015943">
    <property type="entry name" value="WD40/YVTN_repeat-like_dom_sf"/>
</dbReference>
<dbReference type="EMBL" id="JADGKB010000186">
    <property type="protein sequence ID" value="KAJ3251350.1"/>
    <property type="molecule type" value="Genomic_DNA"/>
</dbReference>
<proteinExistence type="predicted"/>
<dbReference type="AlphaFoldDB" id="A0AAD5U9A9"/>
<dbReference type="InterPro" id="IPR036322">
    <property type="entry name" value="WD40_repeat_dom_sf"/>
</dbReference>
<keyword evidence="1 3" id="KW-0853">WD repeat</keyword>
<evidence type="ECO:0000256" key="1">
    <source>
        <dbReference type="ARBA" id="ARBA00022574"/>
    </source>
</evidence>
<dbReference type="InterPro" id="IPR045159">
    <property type="entry name" value="DCAF7-like"/>
</dbReference>
<dbReference type="PROSITE" id="PS50082">
    <property type="entry name" value="WD_REPEATS_2"/>
    <property type="match status" value="2"/>
</dbReference>
<dbReference type="InterPro" id="IPR019775">
    <property type="entry name" value="WD40_repeat_CS"/>
</dbReference>
<dbReference type="Gene3D" id="2.130.10.10">
    <property type="entry name" value="YVTN repeat-like/Quinoprotein amine dehydrogenase"/>
    <property type="match status" value="1"/>
</dbReference>
<dbReference type="Proteomes" id="UP001210925">
    <property type="component" value="Unassembled WGS sequence"/>
</dbReference>
<dbReference type="SUPFAM" id="SSF50978">
    <property type="entry name" value="WD40 repeat-like"/>
    <property type="match status" value="1"/>
</dbReference>
<protein>
    <submittedName>
        <fullName evidence="4">Ddb1 and cul4 associated factor 7</fullName>
    </submittedName>
</protein>
<dbReference type="Pfam" id="PF00400">
    <property type="entry name" value="WD40"/>
    <property type="match status" value="2"/>
</dbReference>
<evidence type="ECO:0000256" key="3">
    <source>
        <dbReference type="PROSITE-ProRule" id="PRU00221"/>
    </source>
</evidence>
<feature type="repeat" description="WD" evidence="3">
    <location>
        <begin position="50"/>
        <end position="82"/>
    </location>
</feature>
<gene>
    <name evidence="4" type="primary">DCAF7</name>
    <name evidence="4" type="ORF">HK103_002441</name>
</gene>